<reference evidence="1" key="1">
    <citation type="journal article" date="2021" name="New Phytol.">
        <title>Evolutionary innovations through gain and loss of genes in the ectomycorrhizal Boletales.</title>
        <authorList>
            <person name="Wu G."/>
            <person name="Miyauchi S."/>
            <person name="Morin E."/>
            <person name="Kuo A."/>
            <person name="Drula E."/>
            <person name="Varga T."/>
            <person name="Kohler A."/>
            <person name="Feng B."/>
            <person name="Cao Y."/>
            <person name="Lipzen A."/>
            <person name="Daum C."/>
            <person name="Hundley H."/>
            <person name="Pangilinan J."/>
            <person name="Johnson J."/>
            <person name="Barry K."/>
            <person name="LaButti K."/>
            <person name="Ng V."/>
            <person name="Ahrendt S."/>
            <person name="Min B."/>
            <person name="Choi I.G."/>
            <person name="Park H."/>
            <person name="Plett J.M."/>
            <person name="Magnuson J."/>
            <person name="Spatafora J.W."/>
            <person name="Nagy L.G."/>
            <person name="Henrissat B."/>
            <person name="Grigoriev I.V."/>
            <person name="Yang Z.L."/>
            <person name="Xu J."/>
            <person name="Martin F.M."/>
        </authorList>
    </citation>
    <scope>NUCLEOTIDE SEQUENCE</scope>
    <source>
        <strain evidence="1">KUC20120723A-06</strain>
    </source>
</reference>
<evidence type="ECO:0000313" key="1">
    <source>
        <dbReference type="EMBL" id="KAH7930274.1"/>
    </source>
</evidence>
<protein>
    <submittedName>
        <fullName evidence="1">Uncharacterized protein</fullName>
    </submittedName>
</protein>
<keyword evidence="2" id="KW-1185">Reference proteome</keyword>
<comment type="caution">
    <text evidence="1">The sequence shown here is derived from an EMBL/GenBank/DDBJ whole genome shotgun (WGS) entry which is preliminary data.</text>
</comment>
<organism evidence="1 2">
    <name type="scientific">Leucogyrophana mollusca</name>
    <dbReference type="NCBI Taxonomy" id="85980"/>
    <lineage>
        <taxon>Eukaryota</taxon>
        <taxon>Fungi</taxon>
        <taxon>Dikarya</taxon>
        <taxon>Basidiomycota</taxon>
        <taxon>Agaricomycotina</taxon>
        <taxon>Agaricomycetes</taxon>
        <taxon>Agaricomycetidae</taxon>
        <taxon>Boletales</taxon>
        <taxon>Boletales incertae sedis</taxon>
        <taxon>Leucogyrophana</taxon>
    </lineage>
</organism>
<accession>A0ACB8BXY3</accession>
<dbReference type="EMBL" id="MU266333">
    <property type="protein sequence ID" value="KAH7930274.1"/>
    <property type="molecule type" value="Genomic_DNA"/>
</dbReference>
<evidence type="ECO:0000313" key="2">
    <source>
        <dbReference type="Proteomes" id="UP000790709"/>
    </source>
</evidence>
<sequence length="314" mass="35082">MEAEIQAEFQALVSAADVLQTTQLCRVAVIAVVLYDHALTFRQEVELIWKRAWSLTTFLFLLTRYGGGLVLIATAPEFLSTFLSETAFVFSYFKVMGVMSTSQGIMQMRIYAMSQKSKKILALMLVSFVAEIVANVVFLQQFYNSGRSLMTLEPVPGFRMCSVTKTDQNFMDLYIPTLCFESLLLALSLLAGFRDAARTRQYSGRWTMGPTMRVLIMYNTLYFFAALAVSAGSMGVPAQYLYIIIGFTLATLMVLATRLVLAVRTPSSLPNMLDDEGSQGRFVQPDLRAFGSTEHHEMKNDMEPYHQSQGAASV</sequence>
<dbReference type="Proteomes" id="UP000790709">
    <property type="component" value="Unassembled WGS sequence"/>
</dbReference>
<proteinExistence type="predicted"/>
<gene>
    <name evidence="1" type="ORF">BV22DRAFT_1125011</name>
</gene>
<name>A0ACB8BXY3_9AGAM</name>